<dbReference type="RefSeq" id="WP_017710815.1">
    <property type="nucleotide sequence ID" value="NZ_KB235933.1"/>
</dbReference>
<dbReference type="Proteomes" id="UP000034681">
    <property type="component" value="Unassembled WGS sequence"/>
</dbReference>
<dbReference type="eggNOG" id="COG0286">
    <property type="taxonomic scope" value="Bacteria"/>
</dbReference>
<sequence length="78" mass="9405">MSKAKIFYFTLQDEQTKEEKLDWFERTRFEQIPFDHITPDQKANWINLTNNDFDSFLPLIDTGLYRERSHDGDYPTDA</sequence>
<name>A0A0M2PWY2_PROHO</name>
<dbReference type="STRING" id="317619.GCA_000332315_00095"/>
<accession>A0A0M2PWY2</accession>
<dbReference type="EMBL" id="AJTX02000004">
    <property type="protein sequence ID" value="KKI99602.1"/>
    <property type="molecule type" value="Genomic_DNA"/>
</dbReference>
<reference evidence="1" key="1">
    <citation type="submission" date="2012-04" db="EMBL/GenBank/DDBJ databases">
        <authorList>
            <person name="Borisov I.G."/>
            <person name="Ivanikova N.V."/>
            <person name="Pinevich A.V."/>
        </authorList>
    </citation>
    <scope>NUCLEOTIDE SEQUENCE</scope>
    <source>
        <strain evidence="1">CALU 1027</strain>
    </source>
</reference>
<evidence type="ECO:0000313" key="2">
    <source>
        <dbReference type="Proteomes" id="UP000034681"/>
    </source>
</evidence>
<evidence type="ECO:0000313" key="1">
    <source>
        <dbReference type="EMBL" id="KKI99602.1"/>
    </source>
</evidence>
<dbReference type="AlphaFoldDB" id="A0A0M2PWY2"/>
<organism evidence="1 2">
    <name type="scientific">Prochlorothrix hollandica PCC 9006 = CALU 1027</name>
    <dbReference type="NCBI Taxonomy" id="317619"/>
    <lineage>
        <taxon>Bacteria</taxon>
        <taxon>Bacillati</taxon>
        <taxon>Cyanobacteriota</taxon>
        <taxon>Cyanophyceae</taxon>
        <taxon>Prochlorotrichales</taxon>
        <taxon>Prochlorotrichaceae</taxon>
        <taxon>Prochlorothrix</taxon>
    </lineage>
</organism>
<gene>
    <name evidence="1" type="ORF">PROH_06745</name>
</gene>
<comment type="caution">
    <text evidence="1">The sequence shown here is derived from an EMBL/GenBank/DDBJ whole genome shotgun (WGS) entry which is preliminary data.</text>
</comment>
<protein>
    <submittedName>
        <fullName evidence="1">Uncharacterized protein</fullName>
    </submittedName>
</protein>
<keyword evidence="2" id="KW-1185">Reference proteome</keyword>
<proteinExistence type="predicted"/>